<organism evidence="2">
    <name type="scientific">uncultured Rubrobacteraceae bacterium</name>
    <dbReference type="NCBI Taxonomy" id="349277"/>
    <lineage>
        <taxon>Bacteria</taxon>
        <taxon>Bacillati</taxon>
        <taxon>Actinomycetota</taxon>
        <taxon>Rubrobacteria</taxon>
        <taxon>Rubrobacterales</taxon>
        <taxon>Rubrobacteraceae</taxon>
        <taxon>environmental samples</taxon>
    </lineage>
</organism>
<dbReference type="EMBL" id="CADCVC010000017">
    <property type="protein sequence ID" value="CAA9425254.1"/>
    <property type="molecule type" value="Genomic_DNA"/>
</dbReference>
<reference evidence="2" key="1">
    <citation type="submission" date="2020-02" db="EMBL/GenBank/DDBJ databases">
        <authorList>
            <person name="Meier V. D."/>
        </authorList>
    </citation>
    <scope>NUCLEOTIDE SEQUENCE</scope>
    <source>
        <strain evidence="2">AVDCRST_MAG80</strain>
    </source>
</reference>
<name>A0A6J4PYI1_9ACTN</name>
<evidence type="ECO:0000256" key="1">
    <source>
        <dbReference type="SAM" id="MobiDB-lite"/>
    </source>
</evidence>
<feature type="non-terminal residue" evidence="2">
    <location>
        <position position="1"/>
    </location>
</feature>
<gene>
    <name evidence="2" type="ORF">AVDCRST_MAG80-198</name>
</gene>
<dbReference type="AlphaFoldDB" id="A0A6J4PYI1"/>
<feature type="non-terminal residue" evidence="2">
    <location>
        <position position="38"/>
    </location>
</feature>
<evidence type="ECO:0000313" key="2">
    <source>
        <dbReference type="EMBL" id="CAA9425254.1"/>
    </source>
</evidence>
<sequence>CRATSPPTAPPNGRAPPSIKTAIQPTRLAPRMAGLKSS</sequence>
<accession>A0A6J4PYI1</accession>
<proteinExistence type="predicted"/>
<feature type="region of interest" description="Disordered" evidence="1">
    <location>
        <begin position="1"/>
        <end position="38"/>
    </location>
</feature>
<protein>
    <submittedName>
        <fullName evidence="2">Uncharacterized protein</fullName>
    </submittedName>
</protein>